<proteinExistence type="predicted"/>
<feature type="region of interest" description="Disordered" evidence="1">
    <location>
        <begin position="1"/>
        <end position="145"/>
    </location>
</feature>
<evidence type="ECO:0000313" key="2">
    <source>
        <dbReference type="EMBL" id="KAG2576000.1"/>
    </source>
</evidence>
<reference evidence="2 3" key="1">
    <citation type="submission" date="2020-05" db="EMBL/GenBank/DDBJ databases">
        <title>WGS assembly of Panicum virgatum.</title>
        <authorList>
            <person name="Lovell J.T."/>
            <person name="Jenkins J."/>
            <person name="Shu S."/>
            <person name="Juenger T.E."/>
            <person name="Schmutz J."/>
        </authorList>
    </citation>
    <scope>NUCLEOTIDE SEQUENCE [LARGE SCALE GENOMIC DNA]</scope>
    <source>
        <strain evidence="3">cv. AP13</strain>
    </source>
</reference>
<dbReference type="AlphaFoldDB" id="A0A8T0QSJ6"/>
<comment type="caution">
    <text evidence="2">The sequence shown here is derived from an EMBL/GenBank/DDBJ whole genome shotgun (WGS) entry which is preliminary data.</text>
</comment>
<keyword evidence="3" id="KW-1185">Reference proteome</keyword>
<protein>
    <submittedName>
        <fullName evidence="2">Uncharacterized protein</fullName>
    </submittedName>
</protein>
<gene>
    <name evidence="2" type="ORF">PVAP13_7KG352700</name>
</gene>
<accession>A0A8T0QSJ6</accession>
<feature type="region of interest" description="Disordered" evidence="1">
    <location>
        <begin position="190"/>
        <end position="266"/>
    </location>
</feature>
<dbReference type="EMBL" id="CM029049">
    <property type="protein sequence ID" value="KAG2576000.1"/>
    <property type="molecule type" value="Genomic_DNA"/>
</dbReference>
<feature type="compositionally biased region" description="Low complexity" evidence="1">
    <location>
        <begin position="54"/>
        <end position="81"/>
    </location>
</feature>
<feature type="compositionally biased region" description="Polar residues" evidence="1">
    <location>
        <begin position="230"/>
        <end position="245"/>
    </location>
</feature>
<sequence length="279" mass="28909">MKPTTSAATPRGPTPSSAAARRQRKAPLPLGDVTNLLLPGPPTPIQPRRTGGRPAPSDASASSSTCSSTASATPKPSPASALDNEHSVVASPAISTVYASRSRAPEAPRTTTNPTGTKGKEPVAASAAGTSTCPPLGKPTTRKTTAALDTRLISSSAPCHEANTVTPPPKPSYAAALEVEEERSVVYARRRAPDAQGMRRNPTGTNNRGKELVASAGTASCPLLGKATSRKTSMAQDTRPSSSSAPCHEAKKKRPSPSTPKLPEDFVKKQSVLCRYRCI</sequence>
<evidence type="ECO:0000256" key="1">
    <source>
        <dbReference type="SAM" id="MobiDB-lite"/>
    </source>
</evidence>
<evidence type="ECO:0000313" key="3">
    <source>
        <dbReference type="Proteomes" id="UP000823388"/>
    </source>
</evidence>
<dbReference type="PANTHER" id="PTHR35740">
    <property type="entry name" value="OS12G0111700 PROTEIN"/>
    <property type="match status" value="1"/>
</dbReference>
<dbReference type="OrthoDB" id="1903589at2759"/>
<dbReference type="Proteomes" id="UP000823388">
    <property type="component" value="Chromosome 7K"/>
</dbReference>
<name>A0A8T0QSJ6_PANVG</name>
<organism evidence="2 3">
    <name type="scientific">Panicum virgatum</name>
    <name type="common">Blackwell switchgrass</name>
    <dbReference type="NCBI Taxonomy" id="38727"/>
    <lineage>
        <taxon>Eukaryota</taxon>
        <taxon>Viridiplantae</taxon>
        <taxon>Streptophyta</taxon>
        <taxon>Embryophyta</taxon>
        <taxon>Tracheophyta</taxon>
        <taxon>Spermatophyta</taxon>
        <taxon>Magnoliopsida</taxon>
        <taxon>Liliopsida</taxon>
        <taxon>Poales</taxon>
        <taxon>Poaceae</taxon>
        <taxon>PACMAD clade</taxon>
        <taxon>Panicoideae</taxon>
        <taxon>Panicodae</taxon>
        <taxon>Paniceae</taxon>
        <taxon>Panicinae</taxon>
        <taxon>Panicum</taxon>
        <taxon>Panicum sect. Hiantes</taxon>
    </lineage>
</organism>
<dbReference type="PANTHER" id="PTHR35740:SF1">
    <property type="entry name" value="OS12G0111700 PROTEIN"/>
    <property type="match status" value="1"/>
</dbReference>